<dbReference type="Gene3D" id="3.30.710.10">
    <property type="entry name" value="Potassium Channel Kv1.1, Chain A"/>
    <property type="match status" value="1"/>
</dbReference>
<comment type="caution">
    <text evidence="2">The sequence shown here is derived from an EMBL/GenBank/DDBJ whole genome shotgun (WGS) entry which is preliminary data.</text>
</comment>
<dbReference type="Proteomes" id="UP000230233">
    <property type="component" value="Chromosome V"/>
</dbReference>
<keyword evidence="3" id="KW-1185">Reference proteome</keyword>
<name>A0A2G5TEP1_9PELO</name>
<accession>A0A2G5TEP1</accession>
<dbReference type="InterPro" id="IPR011333">
    <property type="entry name" value="SKP1/BTB/POZ_sf"/>
</dbReference>
<reference evidence="3" key="1">
    <citation type="submission" date="2017-10" db="EMBL/GenBank/DDBJ databases">
        <title>Rapid genome shrinkage in a self-fertile nematode reveals novel sperm competition proteins.</title>
        <authorList>
            <person name="Yin D."/>
            <person name="Schwarz E.M."/>
            <person name="Thomas C.G."/>
            <person name="Felde R.L."/>
            <person name="Korf I.F."/>
            <person name="Cutter A.D."/>
            <person name="Schartner C.M."/>
            <person name="Ralston E.J."/>
            <person name="Meyer B.J."/>
            <person name="Haag E.S."/>
        </authorList>
    </citation>
    <scope>NUCLEOTIDE SEQUENCE [LARGE SCALE GENOMIC DNA]</scope>
    <source>
        <strain evidence="3">JU1422</strain>
    </source>
</reference>
<dbReference type="PANTHER" id="PTHR22743">
    <property type="entry name" value="MEPRIN/TRAF-LIKE MATH FAMILY-C.ELEGANS"/>
    <property type="match status" value="1"/>
</dbReference>
<protein>
    <recommendedName>
        <fullName evidence="1">BTB domain-containing protein</fullName>
    </recommendedName>
</protein>
<sequence length="310" mass="35766">MSGPNSYRLTFNLPVLHDDNGRGYVSMAQEAENVYWRCGVVGVENGKLGIQLMCNSEDRSNFWSMDIDYEAALWFEGKGHQHKTGSHHHVARKYLTLHFPLDICRKISTKQYGMTVKYVVKIMKKVGIREKRIHNFSIREKHISNLALIVEGKTIYCNKEILAMNSEVLMELVYPDNFKGVQELKLPDDFKYDKLLRLIKLFHDDSDAIDCNNVEETLEMASNLKCATAILRCERWLSKTQLMTAKAKMKLAEKYSLVDLQNGCIEMLKTSHEVQRLFENPQDFTDSEIVELMDRVTLSIVGHSYDGFPK</sequence>
<evidence type="ECO:0000313" key="3">
    <source>
        <dbReference type="Proteomes" id="UP000230233"/>
    </source>
</evidence>
<dbReference type="AlphaFoldDB" id="A0A2G5TEP1"/>
<dbReference type="InterPro" id="IPR052664">
    <property type="entry name" value="BTB-MATH_domain_protein"/>
</dbReference>
<evidence type="ECO:0000313" key="2">
    <source>
        <dbReference type="EMBL" id="PIC25720.1"/>
    </source>
</evidence>
<dbReference type="OrthoDB" id="5837726at2759"/>
<evidence type="ECO:0000259" key="1">
    <source>
        <dbReference type="PROSITE" id="PS50097"/>
    </source>
</evidence>
<dbReference type="PROSITE" id="PS50097">
    <property type="entry name" value="BTB"/>
    <property type="match status" value="1"/>
</dbReference>
<dbReference type="EMBL" id="PDUG01000005">
    <property type="protein sequence ID" value="PIC25720.1"/>
    <property type="molecule type" value="Genomic_DNA"/>
</dbReference>
<dbReference type="PANTHER" id="PTHR22743:SF165">
    <property type="entry name" value="BTB AND MATH DOMAIN CONTAINING-RELATED"/>
    <property type="match status" value="1"/>
</dbReference>
<dbReference type="SMART" id="SM00225">
    <property type="entry name" value="BTB"/>
    <property type="match status" value="1"/>
</dbReference>
<dbReference type="SUPFAM" id="SSF54695">
    <property type="entry name" value="POZ domain"/>
    <property type="match status" value="1"/>
</dbReference>
<dbReference type="Pfam" id="PF00651">
    <property type="entry name" value="BTB"/>
    <property type="match status" value="1"/>
</dbReference>
<feature type="domain" description="BTB" evidence="1">
    <location>
        <begin position="144"/>
        <end position="211"/>
    </location>
</feature>
<dbReference type="InterPro" id="IPR000210">
    <property type="entry name" value="BTB/POZ_dom"/>
</dbReference>
<organism evidence="2 3">
    <name type="scientific">Caenorhabditis nigoni</name>
    <dbReference type="NCBI Taxonomy" id="1611254"/>
    <lineage>
        <taxon>Eukaryota</taxon>
        <taxon>Metazoa</taxon>
        <taxon>Ecdysozoa</taxon>
        <taxon>Nematoda</taxon>
        <taxon>Chromadorea</taxon>
        <taxon>Rhabditida</taxon>
        <taxon>Rhabditina</taxon>
        <taxon>Rhabditomorpha</taxon>
        <taxon>Rhabditoidea</taxon>
        <taxon>Rhabditidae</taxon>
        <taxon>Peloderinae</taxon>
        <taxon>Caenorhabditis</taxon>
    </lineage>
</organism>
<gene>
    <name evidence="2" type="primary">Cni-F25H9.2</name>
    <name evidence="2" type="synonym">Cnig_chr_V.g18544</name>
    <name evidence="2" type="ORF">B9Z55_018544</name>
</gene>
<dbReference type="STRING" id="1611254.A0A2G5TEP1"/>
<proteinExistence type="predicted"/>